<reference evidence="1" key="1">
    <citation type="submission" date="2020-04" db="EMBL/GenBank/DDBJ databases">
        <authorList>
            <person name="Chiriac C."/>
            <person name="Salcher M."/>
            <person name="Ghai R."/>
            <person name="Kavagutti S V."/>
        </authorList>
    </citation>
    <scope>NUCLEOTIDE SEQUENCE</scope>
</reference>
<protein>
    <submittedName>
        <fullName evidence="1">Uncharacterized protein</fullName>
    </submittedName>
</protein>
<name>A0A6J5NYR1_9CAUD</name>
<accession>A0A6J5NYR1</accession>
<gene>
    <name evidence="1" type="ORF">UFOVP779_31</name>
</gene>
<proteinExistence type="predicted"/>
<evidence type="ECO:0000313" key="1">
    <source>
        <dbReference type="EMBL" id="CAB4162341.1"/>
    </source>
</evidence>
<sequence length="110" mass="11596">MMDATLSAMMLADALDMCAEAGQTVTISGTAFPAMVSDPTLAPTLEAGGFMEKVSTLVKVPTTPAVLAIKASCQPGKKLTFDGRSYRITAFTSKPGSAWYQLQCVDADQR</sequence>
<organism evidence="1">
    <name type="scientific">uncultured Caudovirales phage</name>
    <dbReference type="NCBI Taxonomy" id="2100421"/>
    <lineage>
        <taxon>Viruses</taxon>
        <taxon>Duplodnaviria</taxon>
        <taxon>Heunggongvirae</taxon>
        <taxon>Uroviricota</taxon>
        <taxon>Caudoviricetes</taxon>
        <taxon>Peduoviridae</taxon>
        <taxon>Maltschvirus</taxon>
        <taxon>Maltschvirus maltsch</taxon>
    </lineage>
</organism>
<dbReference type="EMBL" id="LR796720">
    <property type="protein sequence ID" value="CAB4162341.1"/>
    <property type="molecule type" value="Genomic_DNA"/>
</dbReference>